<proteinExistence type="predicted"/>
<comment type="caution">
    <text evidence="1">The sequence shown here is derived from an EMBL/GenBank/DDBJ whole genome shotgun (WGS) entry which is preliminary data.</text>
</comment>
<evidence type="ECO:0000313" key="1">
    <source>
        <dbReference type="EMBL" id="KAI5312734.1"/>
    </source>
</evidence>
<reference evidence="1 2" key="1">
    <citation type="journal article" date="2022" name="G3 (Bethesda)">
        <title>Whole-genome sequence and methylome profiling of the almond [Prunus dulcis (Mill.) D.A. Webb] cultivar 'Nonpareil'.</title>
        <authorList>
            <person name="D'Amico-Willman K.M."/>
            <person name="Ouma W.Z."/>
            <person name="Meulia T."/>
            <person name="Sideli G.M."/>
            <person name="Gradziel T.M."/>
            <person name="Fresnedo-Ramirez J."/>
        </authorList>
    </citation>
    <scope>NUCLEOTIDE SEQUENCE [LARGE SCALE GENOMIC DNA]</scope>
    <source>
        <strain evidence="1">Clone GOH B32 T37-40</strain>
    </source>
</reference>
<dbReference type="AlphaFoldDB" id="A0AAD4UTX5"/>
<gene>
    <name evidence="1" type="ORF">L3X38_041908</name>
</gene>
<name>A0AAD4UTX5_PRUDU</name>
<evidence type="ECO:0000313" key="2">
    <source>
        <dbReference type="Proteomes" id="UP001054821"/>
    </source>
</evidence>
<dbReference type="EMBL" id="JAJFAZ020000008">
    <property type="protein sequence ID" value="KAI5312734.1"/>
    <property type="molecule type" value="Genomic_DNA"/>
</dbReference>
<dbReference type="Proteomes" id="UP001054821">
    <property type="component" value="Chromosome 8"/>
</dbReference>
<keyword evidence="2" id="KW-1185">Reference proteome</keyword>
<organism evidence="1 2">
    <name type="scientific">Prunus dulcis</name>
    <name type="common">Almond</name>
    <name type="synonym">Amygdalus dulcis</name>
    <dbReference type="NCBI Taxonomy" id="3755"/>
    <lineage>
        <taxon>Eukaryota</taxon>
        <taxon>Viridiplantae</taxon>
        <taxon>Streptophyta</taxon>
        <taxon>Embryophyta</taxon>
        <taxon>Tracheophyta</taxon>
        <taxon>Spermatophyta</taxon>
        <taxon>Magnoliopsida</taxon>
        <taxon>eudicotyledons</taxon>
        <taxon>Gunneridae</taxon>
        <taxon>Pentapetalae</taxon>
        <taxon>rosids</taxon>
        <taxon>fabids</taxon>
        <taxon>Rosales</taxon>
        <taxon>Rosaceae</taxon>
        <taxon>Amygdaloideae</taxon>
        <taxon>Amygdaleae</taxon>
        <taxon>Prunus</taxon>
    </lineage>
</organism>
<protein>
    <submittedName>
        <fullName evidence="1">Uncharacterized protein</fullName>
    </submittedName>
</protein>
<sequence length="99" mass="11085">MPCKLLSMQSPFFTLFHKEPNLTLLKSQASSSQSSSLDLIVDLPAPPVNSHPLQTLFKSRIIQSRHGFLAAKTTTGPSPLHEPQTYSRLPRFQNGLKLW</sequence>
<accession>A0AAD4UTX5</accession>